<keyword evidence="2" id="KW-1185">Reference proteome</keyword>
<accession>A0A4D7B5D9</accession>
<dbReference type="RefSeq" id="WP_136961084.1">
    <property type="nucleotide sequence ID" value="NZ_CP039690.1"/>
</dbReference>
<protein>
    <submittedName>
        <fullName evidence="1">Phage virion morphogenesis protein</fullName>
    </submittedName>
</protein>
<dbReference type="AlphaFoldDB" id="A0A4D7B5D9"/>
<dbReference type="KEGG" id="pstg:E8M01_16340"/>
<proteinExistence type="predicted"/>
<dbReference type="NCBIfam" id="TIGR01635">
    <property type="entry name" value="tail_comp_S"/>
    <property type="match status" value="1"/>
</dbReference>
<sequence>MAITISINSATADAMLADLAGRTSNLPGALKNIGETLVKVQRRRFMTGTDPQGKKWAPLSPLTVELRGSSGPVLNRSGRLMNSSAYQVSGSTLHVGLNTIDAAVHQFGATIVPKKAPILAIPSKGGFVFLKKAVIPARPIVGFGPEDERAARDTITEWLALDK</sequence>
<dbReference type="Pfam" id="PF05069">
    <property type="entry name" value="Phage_tail_S"/>
    <property type="match status" value="1"/>
</dbReference>
<reference evidence="1 2" key="1">
    <citation type="submission" date="2019-04" db="EMBL/GenBank/DDBJ databases">
        <title>Phreatobacter aquaticus sp. nov.</title>
        <authorList>
            <person name="Choi A."/>
        </authorList>
    </citation>
    <scope>NUCLEOTIDE SEQUENCE [LARGE SCALE GENOMIC DNA]</scope>
    <source>
        <strain evidence="1 2">KCTC 52518</strain>
    </source>
</reference>
<dbReference type="Proteomes" id="UP000298781">
    <property type="component" value="Chromosome"/>
</dbReference>
<dbReference type="EMBL" id="CP039690">
    <property type="protein sequence ID" value="QCI65638.1"/>
    <property type="molecule type" value="Genomic_DNA"/>
</dbReference>
<evidence type="ECO:0000313" key="1">
    <source>
        <dbReference type="EMBL" id="QCI65638.1"/>
    </source>
</evidence>
<gene>
    <name evidence="1" type="ORF">E8M01_16340</name>
</gene>
<dbReference type="OrthoDB" id="2081253at2"/>
<name>A0A4D7B5D9_9HYPH</name>
<evidence type="ECO:0000313" key="2">
    <source>
        <dbReference type="Proteomes" id="UP000298781"/>
    </source>
</evidence>
<organism evidence="1 2">
    <name type="scientific">Phreatobacter stygius</name>
    <dbReference type="NCBI Taxonomy" id="1940610"/>
    <lineage>
        <taxon>Bacteria</taxon>
        <taxon>Pseudomonadati</taxon>
        <taxon>Pseudomonadota</taxon>
        <taxon>Alphaproteobacteria</taxon>
        <taxon>Hyphomicrobiales</taxon>
        <taxon>Phreatobacteraceae</taxon>
        <taxon>Phreatobacter</taxon>
    </lineage>
</organism>
<dbReference type="InterPro" id="IPR006522">
    <property type="entry name" value="Phage_virion_morphogenesis"/>
</dbReference>